<dbReference type="EMBL" id="JACBKZ010000001">
    <property type="protein sequence ID" value="KAF5960136.1"/>
    <property type="molecule type" value="Genomic_DNA"/>
</dbReference>
<reference evidence="4" key="1">
    <citation type="journal article" date="2020" name="Nat. Commun.">
        <title>Genome assembly of wild tea tree DASZ reveals pedigree and selection history of tea varieties.</title>
        <authorList>
            <person name="Zhang W."/>
            <person name="Zhang Y."/>
            <person name="Qiu H."/>
            <person name="Guo Y."/>
            <person name="Wan H."/>
            <person name="Zhang X."/>
            <person name="Scossa F."/>
            <person name="Alseekh S."/>
            <person name="Zhang Q."/>
            <person name="Wang P."/>
            <person name="Xu L."/>
            <person name="Schmidt M.H."/>
            <person name="Jia X."/>
            <person name="Li D."/>
            <person name="Zhu A."/>
            <person name="Guo F."/>
            <person name="Chen W."/>
            <person name="Ni D."/>
            <person name="Usadel B."/>
            <person name="Fernie A.R."/>
            <person name="Wen W."/>
        </authorList>
    </citation>
    <scope>NUCLEOTIDE SEQUENCE [LARGE SCALE GENOMIC DNA]</scope>
    <source>
        <strain evidence="4">cv. G240</strain>
    </source>
</reference>
<proteinExistence type="predicted"/>
<feature type="region of interest" description="Disordered" evidence="1">
    <location>
        <begin position="1"/>
        <end position="46"/>
    </location>
</feature>
<evidence type="ECO:0000313" key="3">
    <source>
        <dbReference type="EMBL" id="KAF5960136.1"/>
    </source>
</evidence>
<keyword evidence="4" id="KW-1185">Reference proteome</keyword>
<dbReference type="AlphaFoldDB" id="A0A7J7I6L4"/>
<accession>A0A7J7I6L4</accession>
<dbReference type="Proteomes" id="UP000593564">
    <property type="component" value="Unassembled WGS sequence"/>
</dbReference>
<evidence type="ECO:0000256" key="1">
    <source>
        <dbReference type="SAM" id="MobiDB-lite"/>
    </source>
</evidence>
<evidence type="ECO:0000256" key="2">
    <source>
        <dbReference type="SAM" id="Phobius"/>
    </source>
</evidence>
<protein>
    <submittedName>
        <fullName evidence="3">Uncharacterized protein</fullName>
    </submittedName>
</protein>
<keyword evidence="2" id="KW-0812">Transmembrane</keyword>
<comment type="caution">
    <text evidence="3">The sequence shown here is derived from an EMBL/GenBank/DDBJ whole genome shotgun (WGS) entry which is preliminary data.</text>
</comment>
<sequence>MSWLAHSIADSLRIDDDEEEEENSATPIPKPPQSEHDDENEENRSARGVREYLSEFTETLTRQLWASSLFSLLLLLLLLLFHLRRRISTALIDQSPIRTGGIRPATLVPATIPMRMAQVRLEF</sequence>
<keyword evidence="2" id="KW-0472">Membrane</keyword>
<name>A0A7J7I6L4_CAMSI</name>
<gene>
    <name evidence="3" type="ORF">HYC85_001345</name>
</gene>
<evidence type="ECO:0000313" key="4">
    <source>
        <dbReference type="Proteomes" id="UP000593564"/>
    </source>
</evidence>
<keyword evidence="2" id="KW-1133">Transmembrane helix</keyword>
<feature type="transmembrane region" description="Helical" evidence="2">
    <location>
        <begin position="64"/>
        <end position="83"/>
    </location>
</feature>
<reference evidence="3 4" key="2">
    <citation type="submission" date="2020-07" db="EMBL/GenBank/DDBJ databases">
        <title>Genome assembly of wild tea tree DASZ reveals pedigree and selection history of tea varieties.</title>
        <authorList>
            <person name="Zhang W."/>
        </authorList>
    </citation>
    <scope>NUCLEOTIDE SEQUENCE [LARGE SCALE GENOMIC DNA]</scope>
    <source>
        <strain evidence="4">cv. G240</strain>
        <tissue evidence="3">Leaf</tissue>
    </source>
</reference>
<organism evidence="3 4">
    <name type="scientific">Camellia sinensis</name>
    <name type="common">Tea plant</name>
    <name type="synonym">Thea sinensis</name>
    <dbReference type="NCBI Taxonomy" id="4442"/>
    <lineage>
        <taxon>Eukaryota</taxon>
        <taxon>Viridiplantae</taxon>
        <taxon>Streptophyta</taxon>
        <taxon>Embryophyta</taxon>
        <taxon>Tracheophyta</taxon>
        <taxon>Spermatophyta</taxon>
        <taxon>Magnoliopsida</taxon>
        <taxon>eudicotyledons</taxon>
        <taxon>Gunneridae</taxon>
        <taxon>Pentapetalae</taxon>
        <taxon>asterids</taxon>
        <taxon>Ericales</taxon>
        <taxon>Theaceae</taxon>
        <taxon>Camellia</taxon>
    </lineage>
</organism>